<comment type="subcellular location">
    <subcellularLocation>
        <location evidence="1">Cell membrane</location>
        <topology evidence="1">Multi-pass membrane protein</topology>
    </subcellularLocation>
</comment>
<dbReference type="Proteomes" id="UP000298438">
    <property type="component" value="Unassembled WGS sequence"/>
</dbReference>
<evidence type="ECO:0000256" key="9">
    <source>
        <dbReference type="SAM" id="MobiDB-lite"/>
    </source>
</evidence>
<feature type="region of interest" description="Disordered" evidence="9">
    <location>
        <begin position="1"/>
        <end position="39"/>
    </location>
</feature>
<dbReference type="PROSITE" id="PS50263">
    <property type="entry name" value="CN_HYDROLASE"/>
    <property type="match status" value="1"/>
</dbReference>
<keyword evidence="5" id="KW-0812">Transmembrane</keyword>
<sequence>MPAPRGGTAAPQAQSPAVVSPLASSAAPQAHSPAVPSTRDGRVGLAVIDDFIGPRTKHGKVERIWAQYERHVETLAGQGAGIVVLPEKIAVVPPAEAERLQARLSTLAARTKVWLAVGIGTDDGQRKQNLEWLFAPDGRLDANYSKHHMAPPEREFAPGDAFDVRAIGSTSYGLAICKDMHFGAMGRAYGQRGAQVMLVPAWDFNDDGEYAARLSALRGVESGFAMVRAAREGLLTVTDQFGRIIAEAPSAAMPGTTLLAPLPAAALSAPGDPAGPRRATLYARTGDMIGWLGTLGALLCLLPRRRRRPVGTATVDAPA</sequence>
<dbReference type="PANTHER" id="PTHR38686:SF1">
    <property type="entry name" value="APOLIPOPROTEIN N-ACYLTRANSFERASE"/>
    <property type="match status" value="1"/>
</dbReference>
<reference evidence="11 12" key="1">
    <citation type="submission" date="2019-03" db="EMBL/GenBank/DDBJ databases">
        <title>Draft Genome Sequence of Massilia arenosa sp. nov., a Novel Massilia Species Isolated from a Sandy-loam Maize Soil.</title>
        <authorList>
            <person name="Raths R."/>
            <person name="Peta V."/>
            <person name="Bucking H."/>
        </authorList>
    </citation>
    <scope>NUCLEOTIDE SEQUENCE [LARGE SCALE GENOMIC DNA]</scope>
    <source>
        <strain evidence="11 12">MC02</strain>
    </source>
</reference>
<gene>
    <name evidence="11" type="ORF">E4L96_16465</name>
</gene>
<dbReference type="InterPro" id="IPR004563">
    <property type="entry name" value="Apolipo_AcylTrfase"/>
</dbReference>
<proteinExistence type="inferred from homology"/>
<evidence type="ECO:0000256" key="7">
    <source>
        <dbReference type="ARBA" id="ARBA00023136"/>
    </source>
</evidence>
<evidence type="ECO:0000259" key="10">
    <source>
        <dbReference type="PROSITE" id="PS50263"/>
    </source>
</evidence>
<keyword evidence="8" id="KW-0012">Acyltransferase</keyword>
<accession>A0A4Y9S4K8</accession>
<evidence type="ECO:0000256" key="4">
    <source>
        <dbReference type="ARBA" id="ARBA00022679"/>
    </source>
</evidence>
<keyword evidence="12" id="KW-1185">Reference proteome</keyword>
<evidence type="ECO:0000256" key="1">
    <source>
        <dbReference type="ARBA" id="ARBA00004651"/>
    </source>
</evidence>
<dbReference type="CDD" id="cd07197">
    <property type="entry name" value="nitrilase"/>
    <property type="match status" value="1"/>
</dbReference>
<protein>
    <submittedName>
        <fullName evidence="11">Carbon-nitrogen hydrolase family protein</fullName>
    </submittedName>
</protein>
<keyword evidence="4" id="KW-0808">Transferase</keyword>
<keyword evidence="3" id="KW-1003">Cell membrane</keyword>
<evidence type="ECO:0000256" key="2">
    <source>
        <dbReference type="ARBA" id="ARBA00010065"/>
    </source>
</evidence>
<dbReference type="AlphaFoldDB" id="A0A4Y9S4K8"/>
<evidence type="ECO:0000313" key="11">
    <source>
        <dbReference type="EMBL" id="TFW16379.1"/>
    </source>
</evidence>
<keyword evidence="6" id="KW-1133">Transmembrane helix</keyword>
<evidence type="ECO:0000256" key="6">
    <source>
        <dbReference type="ARBA" id="ARBA00022989"/>
    </source>
</evidence>
<dbReference type="InterPro" id="IPR003010">
    <property type="entry name" value="C-N_Hydrolase"/>
</dbReference>
<dbReference type="OrthoDB" id="9811121at2"/>
<dbReference type="Pfam" id="PF00795">
    <property type="entry name" value="CN_hydrolase"/>
    <property type="match status" value="1"/>
</dbReference>
<dbReference type="Gene3D" id="3.60.110.10">
    <property type="entry name" value="Carbon-nitrogen hydrolase"/>
    <property type="match status" value="1"/>
</dbReference>
<dbReference type="SUPFAM" id="SSF56317">
    <property type="entry name" value="Carbon-nitrogen hydrolase"/>
    <property type="match status" value="1"/>
</dbReference>
<feature type="compositionally biased region" description="Low complexity" evidence="9">
    <location>
        <begin position="13"/>
        <end position="37"/>
    </location>
</feature>
<organism evidence="11 12">
    <name type="scientific">Zemynaea arenosa</name>
    <dbReference type="NCBI Taxonomy" id="2561931"/>
    <lineage>
        <taxon>Bacteria</taxon>
        <taxon>Pseudomonadati</taxon>
        <taxon>Pseudomonadota</taxon>
        <taxon>Betaproteobacteria</taxon>
        <taxon>Burkholderiales</taxon>
        <taxon>Oxalobacteraceae</taxon>
        <taxon>Telluria group</taxon>
        <taxon>Zemynaea</taxon>
    </lineage>
</organism>
<dbReference type="GO" id="GO:0005886">
    <property type="term" value="C:plasma membrane"/>
    <property type="evidence" value="ECO:0007669"/>
    <property type="project" value="UniProtKB-SubCell"/>
</dbReference>
<feature type="domain" description="CN hydrolase" evidence="10">
    <location>
        <begin position="43"/>
        <end position="264"/>
    </location>
</feature>
<dbReference type="GO" id="GO:0016410">
    <property type="term" value="F:N-acyltransferase activity"/>
    <property type="evidence" value="ECO:0007669"/>
    <property type="project" value="InterPro"/>
</dbReference>
<name>A0A4Y9S4K8_9BURK</name>
<comment type="similarity">
    <text evidence="2">Belongs to the CN hydrolase family. Apolipoprotein N-acyltransferase subfamily.</text>
</comment>
<dbReference type="InterPro" id="IPR036526">
    <property type="entry name" value="C-N_Hydrolase_sf"/>
</dbReference>
<evidence type="ECO:0000313" key="12">
    <source>
        <dbReference type="Proteomes" id="UP000298438"/>
    </source>
</evidence>
<dbReference type="GO" id="GO:0016787">
    <property type="term" value="F:hydrolase activity"/>
    <property type="evidence" value="ECO:0007669"/>
    <property type="project" value="UniProtKB-KW"/>
</dbReference>
<comment type="caution">
    <text evidence="11">The sequence shown here is derived from an EMBL/GenBank/DDBJ whole genome shotgun (WGS) entry which is preliminary data.</text>
</comment>
<dbReference type="PANTHER" id="PTHR38686">
    <property type="entry name" value="APOLIPOPROTEIN N-ACYLTRANSFERASE"/>
    <property type="match status" value="1"/>
</dbReference>
<evidence type="ECO:0000256" key="5">
    <source>
        <dbReference type="ARBA" id="ARBA00022692"/>
    </source>
</evidence>
<dbReference type="EMBL" id="SPVF01000213">
    <property type="protein sequence ID" value="TFW16379.1"/>
    <property type="molecule type" value="Genomic_DNA"/>
</dbReference>
<evidence type="ECO:0000256" key="3">
    <source>
        <dbReference type="ARBA" id="ARBA00022475"/>
    </source>
</evidence>
<dbReference type="GO" id="GO:0042158">
    <property type="term" value="P:lipoprotein biosynthetic process"/>
    <property type="evidence" value="ECO:0007669"/>
    <property type="project" value="InterPro"/>
</dbReference>
<evidence type="ECO:0000256" key="8">
    <source>
        <dbReference type="ARBA" id="ARBA00023315"/>
    </source>
</evidence>
<keyword evidence="11" id="KW-0378">Hydrolase</keyword>
<keyword evidence="7" id="KW-0472">Membrane</keyword>